<dbReference type="InterPro" id="IPR013320">
    <property type="entry name" value="ConA-like_dom_sf"/>
</dbReference>
<dbReference type="PANTHER" id="PTHR24033:SF151">
    <property type="entry name" value="NOTCH 2"/>
    <property type="match status" value="1"/>
</dbReference>
<evidence type="ECO:0000313" key="18">
    <source>
        <dbReference type="Proteomes" id="UP001209878"/>
    </source>
</evidence>
<dbReference type="PROSITE" id="PS01186">
    <property type="entry name" value="EGF_2"/>
    <property type="match status" value="3"/>
</dbReference>
<dbReference type="InterPro" id="IPR051830">
    <property type="entry name" value="NOTCH_homolog"/>
</dbReference>
<dbReference type="PROSITE" id="PS00010">
    <property type="entry name" value="ASX_HYDROXYL"/>
    <property type="match status" value="2"/>
</dbReference>
<keyword evidence="6" id="KW-0812">Transmembrane</keyword>
<organism evidence="17 18">
    <name type="scientific">Ridgeia piscesae</name>
    <name type="common">Tubeworm</name>
    <dbReference type="NCBI Taxonomy" id="27915"/>
    <lineage>
        <taxon>Eukaryota</taxon>
        <taxon>Metazoa</taxon>
        <taxon>Spiralia</taxon>
        <taxon>Lophotrochozoa</taxon>
        <taxon>Annelida</taxon>
        <taxon>Polychaeta</taxon>
        <taxon>Sedentaria</taxon>
        <taxon>Canalipalpata</taxon>
        <taxon>Sabellida</taxon>
        <taxon>Siboglinidae</taxon>
        <taxon>Ridgeia</taxon>
    </lineage>
</organism>
<comment type="caution">
    <text evidence="14">Lacks conserved residue(s) required for the propagation of feature annotation.</text>
</comment>
<feature type="domain" description="EGF-like" evidence="16">
    <location>
        <begin position="8"/>
        <end position="44"/>
    </location>
</feature>
<dbReference type="Pfam" id="PF00008">
    <property type="entry name" value="EGF"/>
    <property type="match status" value="4"/>
</dbReference>
<dbReference type="GO" id="GO:0005886">
    <property type="term" value="C:plasma membrane"/>
    <property type="evidence" value="ECO:0007669"/>
    <property type="project" value="UniProtKB-SubCell"/>
</dbReference>
<dbReference type="Pfam" id="PF13385">
    <property type="entry name" value="Laminin_G_3"/>
    <property type="match status" value="1"/>
</dbReference>
<dbReference type="GO" id="GO:0007154">
    <property type="term" value="P:cell communication"/>
    <property type="evidence" value="ECO:0007669"/>
    <property type="project" value="UniProtKB-ARBA"/>
</dbReference>
<protein>
    <submittedName>
        <fullName evidence="17">Uncharacterized protein</fullName>
    </submittedName>
</protein>
<dbReference type="FunFam" id="2.10.25.10:FF:000537">
    <property type="entry name" value="Notch 3"/>
    <property type="match status" value="1"/>
</dbReference>
<evidence type="ECO:0000256" key="3">
    <source>
        <dbReference type="ARBA" id="ARBA00022475"/>
    </source>
</evidence>
<dbReference type="PRINTS" id="PR00010">
    <property type="entry name" value="EGFBLOOD"/>
</dbReference>
<feature type="domain" description="Laminin G" evidence="15">
    <location>
        <begin position="178"/>
        <end position="368"/>
    </location>
</feature>
<dbReference type="CDD" id="cd00054">
    <property type="entry name" value="EGF_CA"/>
    <property type="match status" value="4"/>
</dbReference>
<dbReference type="SMART" id="SM00179">
    <property type="entry name" value="EGF_CA"/>
    <property type="match status" value="4"/>
</dbReference>
<keyword evidence="5 14" id="KW-0245">EGF-like domain</keyword>
<dbReference type="Proteomes" id="UP001209878">
    <property type="component" value="Unassembled WGS sequence"/>
</dbReference>
<dbReference type="PROSITE" id="PS00022">
    <property type="entry name" value="EGF_1"/>
    <property type="match status" value="4"/>
</dbReference>
<dbReference type="Gene3D" id="2.10.25.10">
    <property type="entry name" value="Laminin"/>
    <property type="match status" value="4"/>
</dbReference>
<dbReference type="GO" id="GO:0005509">
    <property type="term" value="F:calcium ion binding"/>
    <property type="evidence" value="ECO:0007669"/>
    <property type="project" value="InterPro"/>
</dbReference>
<gene>
    <name evidence="17" type="ORF">NP493_905g00049</name>
</gene>
<evidence type="ECO:0000256" key="10">
    <source>
        <dbReference type="ARBA" id="ARBA00022989"/>
    </source>
</evidence>
<keyword evidence="18" id="KW-1185">Reference proteome</keyword>
<dbReference type="InterPro" id="IPR000742">
    <property type="entry name" value="EGF"/>
</dbReference>
<comment type="caution">
    <text evidence="17">The sequence shown here is derived from an EMBL/GenBank/DDBJ whole genome shotgun (WGS) entry which is preliminary data.</text>
</comment>
<keyword evidence="8" id="KW-0677">Repeat</keyword>
<evidence type="ECO:0000256" key="8">
    <source>
        <dbReference type="ARBA" id="ARBA00022737"/>
    </source>
</evidence>
<evidence type="ECO:0000256" key="1">
    <source>
        <dbReference type="ARBA" id="ARBA00004251"/>
    </source>
</evidence>
<proteinExistence type="predicted"/>
<dbReference type="AlphaFoldDB" id="A0AAD9NMY7"/>
<keyword evidence="7" id="KW-0732">Signal</keyword>
<dbReference type="InterPro" id="IPR001791">
    <property type="entry name" value="Laminin_G"/>
</dbReference>
<feature type="disulfide bond" evidence="14">
    <location>
        <begin position="112"/>
        <end position="121"/>
    </location>
</feature>
<dbReference type="EMBL" id="JAODUO010000907">
    <property type="protein sequence ID" value="KAK2173064.1"/>
    <property type="molecule type" value="Genomic_DNA"/>
</dbReference>
<comment type="subcellular location">
    <subcellularLocation>
        <location evidence="1">Cell membrane</location>
        <topology evidence="1">Single-pass type I membrane protein</topology>
    </subcellularLocation>
    <subcellularLocation>
        <location evidence="2">Secreted</location>
    </subcellularLocation>
</comment>
<dbReference type="GO" id="GO:0005576">
    <property type="term" value="C:extracellular region"/>
    <property type="evidence" value="ECO:0007669"/>
    <property type="project" value="UniProtKB-SubCell"/>
</dbReference>
<dbReference type="SMART" id="SM00181">
    <property type="entry name" value="EGF"/>
    <property type="match status" value="4"/>
</dbReference>
<dbReference type="SUPFAM" id="SSF57196">
    <property type="entry name" value="EGF/Laminin"/>
    <property type="match status" value="4"/>
</dbReference>
<evidence type="ECO:0000256" key="4">
    <source>
        <dbReference type="ARBA" id="ARBA00022525"/>
    </source>
</evidence>
<keyword evidence="11" id="KW-0472">Membrane</keyword>
<feature type="domain" description="EGF-like" evidence="16">
    <location>
        <begin position="46"/>
        <end position="82"/>
    </location>
</feature>
<sequence length="467" mass="50705">MSLCLQEDYDECVSRPCLHNGVCENNFDDFYCNCTDGWTGKRCETAINYCSSDPCQDGATCHDVFHDYFCQCASGYDGRDCSIGGPTICEVANPCQNGGNCSMKAGKAKCTCPPHFTGDECQCAIDYCSEKNNICKNGGSCSMMPTGGFVCSCQPGFTGSTCEKNSNVDDEKTRKVEHSCVKVDRNVDIEFDGRGGVYSLVPFQVGFSSSSVGAWVRYAASNDNGTFLSVHVVKSEFNAELTKTVISMSETGVKVNFGSGDEVSLVYPKATHINNGNWHYVALSVKDKEITVHLDGSTGSSESVTPVESAYVVLRLGGMESATFRGVLSLVQVWNVTRNSTDIKEVFTEKATDITSPSYTQGLIADWCWDSFQPGPGMTKTYPSTRGQTVYTAGRMLDTDGSTCVKRTTDKLPPRATCPTNDVAQVAAKRLFEVNFPTPTFEGQHTVSKNHKSGSIHSNVMSHSCWT</sequence>
<evidence type="ECO:0000256" key="9">
    <source>
        <dbReference type="ARBA" id="ARBA00022837"/>
    </source>
</evidence>
<accession>A0AAD9NMY7</accession>
<keyword evidence="9" id="KW-0106">Calcium</keyword>
<evidence type="ECO:0000256" key="13">
    <source>
        <dbReference type="ARBA" id="ARBA00023180"/>
    </source>
</evidence>
<feature type="disulfide bond" evidence="14">
    <location>
        <begin position="72"/>
        <end position="81"/>
    </location>
</feature>
<dbReference type="GO" id="GO:0023052">
    <property type="term" value="P:signaling"/>
    <property type="evidence" value="ECO:0007669"/>
    <property type="project" value="UniProtKB-ARBA"/>
</dbReference>
<keyword evidence="4" id="KW-0964">Secreted</keyword>
<evidence type="ECO:0000256" key="5">
    <source>
        <dbReference type="ARBA" id="ARBA00022536"/>
    </source>
</evidence>
<feature type="domain" description="EGF-like" evidence="16">
    <location>
        <begin position="85"/>
        <end position="122"/>
    </location>
</feature>
<evidence type="ECO:0000259" key="16">
    <source>
        <dbReference type="PROSITE" id="PS50026"/>
    </source>
</evidence>
<evidence type="ECO:0000256" key="12">
    <source>
        <dbReference type="ARBA" id="ARBA00023157"/>
    </source>
</evidence>
<name>A0AAD9NMY7_RIDPI</name>
<keyword evidence="10" id="KW-1133">Transmembrane helix</keyword>
<dbReference type="PROSITE" id="PS50026">
    <property type="entry name" value="EGF_3"/>
    <property type="match status" value="4"/>
</dbReference>
<dbReference type="PANTHER" id="PTHR24033">
    <property type="entry name" value="EGF-LIKE DOMAIN-CONTAINING PROTEIN"/>
    <property type="match status" value="1"/>
</dbReference>
<feature type="disulfide bond" evidence="14">
    <location>
        <begin position="153"/>
        <end position="162"/>
    </location>
</feature>
<evidence type="ECO:0000313" key="17">
    <source>
        <dbReference type="EMBL" id="KAK2173064.1"/>
    </source>
</evidence>
<feature type="disulfide bond" evidence="14">
    <location>
        <begin position="34"/>
        <end position="43"/>
    </location>
</feature>
<keyword evidence="13" id="KW-0325">Glycoprotein</keyword>
<evidence type="ECO:0000256" key="7">
    <source>
        <dbReference type="ARBA" id="ARBA00022729"/>
    </source>
</evidence>
<evidence type="ECO:0000256" key="6">
    <source>
        <dbReference type="ARBA" id="ARBA00022692"/>
    </source>
</evidence>
<evidence type="ECO:0000256" key="14">
    <source>
        <dbReference type="PROSITE-ProRule" id="PRU00076"/>
    </source>
</evidence>
<keyword evidence="12 14" id="KW-1015">Disulfide bond</keyword>
<evidence type="ECO:0000256" key="2">
    <source>
        <dbReference type="ARBA" id="ARBA00004613"/>
    </source>
</evidence>
<dbReference type="InterPro" id="IPR000152">
    <property type="entry name" value="EGF-type_Asp/Asn_hydroxyl_site"/>
</dbReference>
<evidence type="ECO:0000256" key="11">
    <source>
        <dbReference type="ARBA" id="ARBA00023136"/>
    </source>
</evidence>
<dbReference type="InterPro" id="IPR001881">
    <property type="entry name" value="EGF-like_Ca-bd_dom"/>
</dbReference>
<dbReference type="FunFam" id="2.10.25.10:FF:000391">
    <property type="entry name" value="Weary, isoform C"/>
    <property type="match status" value="1"/>
</dbReference>
<dbReference type="SUPFAM" id="SSF49899">
    <property type="entry name" value="Concanavalin A-like lectins/glucanases"/>
    <property type="match status" value="1"/>
</dbReference>
<evidence type="ECO:0000259" key="15">
    <source>
        <dbReference type="PROSITE" id="PS50025"/>
    </source>
</evidence>
<reference evidence="17" key="1">
    <citation type="journal article" date="2023" name="Mol. Biol. Evol.">
        <title>Third-Generation Sequencing Reveals the Adaptive Role of the Epigenome in Three Deep-Sea Polychaetes.</title>
        <authorList>
            <person name="Perez M."/>
            <person name="Aroh O."/>
            <person name="Sun Y."/>
            <person name="Lan Y."/>
            <person name="Juniper S.K."/>
            <person name="Young C.R."/>
            <person name="Angers B."/>
            <person name="Qian P.Y."/>
        </authorList>
    </citation>
    <scope>NUCLEOTIDE SEQUENCE</scope>
    <source>
        <strain evidence="17">R07B-5</strain>
    </source>
</reference>
<dbReference type="SMART" id="SM00282">
    <property type="entry name" value="LamG"/>
    <property type="match status" value="1"/>
</dbReference>
<dbReference type="PROSITE" id="PS50025">
    <property type="entry name" value="LAM_G_DOMAIN"/>
    <property type="match status" value="1"/>
</dbReference>
<feature type="domain" description="EGF-like" evidence="16">
    <location>
        <begin position="124"/>
        <end position="163"/>
    </location>
</feature>
<keyword evidence="3" id="KW-1003">Cell membrane</keyword>
<dbReference type="Gene3D" id="2.60.120.200">
    <property type="match status" value="1"/>
</dbReference>